<evidence type="ECO:0000313" key="3">
    <source>
        <dbReference type="Proteomes" id="UP000324222"/>
    </source>
</evidence>
<keyword evidence="3" id="KW-1185">Reference proteome</keyword>
<sequence>MRVVAGATRWPDPRTLREPCTPLRASDHRLRPDKLRAVGARLAPPSAHVTMHDYKQTVNKSMRAGDAQQRAGRAARDICEQRGELVACGGQTTCRRDAGKRGRRLGRSGAAAPPLALSEAGDAGWGGLHHPAPRPALAPPTRTSPGARPPAITASPLATLLHSPHAFHPHSYHG</sequence>
<comment type="caution">
    <text evidence="2">The sequence shown here is derived from an EMBL/GenBank/DDBJ whole genome shotgun (WGS) entry which is preliminary data.</text>
</comment>
<evidence type="ECO:0000313" key="2">
    <source>
        <dbReference type="EMBL" id="MPC52009.1"/>
    </source>
</evidence>
<protein>
    <submittedName>
        <fullName evidence="2">Uncharacterized protein</fullName>
    </submittedName>
</protein>
<dbReference type="Proteomes" id="UP000324222">
    <property type="component" value="Unassembled WGS sequence"/>
</dbReference>
<proteinExistence type="predicted"/>
<name>A0A5B7G356_PORTR</name>
<feature type="region of interest" description="Disordered" evidence="1">
    <location>
        <begin position="94"/>
        <end position="153"/>
    </location>
</feature>
<gene>
    <name evidence="2" type="ORF">E2C01_045868</name>
</gene>
<organism evidence="2 3">
    <name type="scientific">Portunus trituberculatus</name>
    <name type="common">Swimming crab</name>
    <name type="synonym">Neptunus trituberculatus</name>
    <dbReference type="NCBI Taxonomy" id="210409"/>
    <lineage>
        <taxon>Eukaryota</taxon>
        <taxon>Metazoa</taxon>
        <taxon>Ecdysozoa</taxon>
        <taxon>Arthropoda</taxon>
        <taxon>Crustacea</taxon>
        <taxon>Multicrustacea</taxon>
        <taxon>Malacostraca</taxon>
        <taxon>Eumalacostraca</taxon>
        <taxon>Eucarida</taxon>
        <taxon>Decapoda</taxon>
        <taxon>Pleocyemata</taxon>
        <taxon>Brachyura</taxon>
        <taxon>Eubrachyura</taxon>
        <taxon>Portunoidea</taxon>
        <taxon>Portunidae</taxon>
        <taxon>Portuninae</taxon>
        <taxon>Portunus</taxon>
    </lineage>
</organism>
<reference evidence="2 3" key="1">
    <citation type="submission" date="2019-05" db="EMBL/GenBank/DDBJ databases">
        <title>Another draft genome of Portunus trituberculatus and its Hox gene families provides insights of decapod evolution.</title>
        <authorList>
            <person name="Jeong J.-H."/>
            <person name="Song I."/>
            <person name="Kim S."/>
            <person name="Choi T."/>
            <person name="Kim D."/>
            <person name="Ryu S."/>
            <person name="Kim W."/>
        </authorList>
    </citation>
    <scope>NUCLEOTIDE SEQUENCE [LARGE SCALE GENOMIC DNA]</scope>
    <source>
        <tissue evidence="2">Muscle</tissue>
    </source>
</reference>
<accession>A0A5B7G356</accession>
<dbReference type="EMBL" id="VSRR010010565">
    <property type="protein sequence ID" value="MPC52009.1"/>
    <property type="molecule type" value="Genomic_DNA"/>
</dbReference>
<dbReference type="AlphaFoldDB" id="A0A5B7G356"/>
<evidence type="ECO:0000256" key="1">
    <source>
        <dbReference type="SAM" id="MobiDB-lite"/>
    </source>
</evidence>